<comment type="caution">
    <text evidence="2">The sequence shown here is derived from an EMBL/GenBank/DDBJ whole genome shotgun (WGS) entry which is preliminary data.</text>
</comment>
<accession>A0ABP1FGB6</accession>
<reference evidence="2 3" key="1">
    <citation type="submission" date="2024-05" db="EMBL/GenBank/DDBJ databases">
        <authorList>
            <person name="Duchaud E."/>
        </authorList>
    </citation>
    <scope>NUCLEOTIDE SEQUENCE [LARGE SCALE GENOMIC DNA]</scope>
    <source>
        <strain evidence="2">Ena-SAMPLE-TAB-13-05-2024-13:56:06:370-140305</strain>
    </source>
</reference>
<protein>
    <submittedName>
        <fullName evidence="2">Uncharacterized protein</fullName>
    </submittedName>
</protein>
<name>A0ABP1FGB6_9FLAO</name>
<feature type="coiled-coil region" evidence="1">
    <location>
        <begin position="6"/>
        <end position="33"/>
    </location>
</feature>
<evidence type="ECO:0000313" key="2">
    <source>
        <dbReference type="EMBL" id="CAL2107670.1"/>
    </source>
</evidence>
<sequence length="221" mass="25618">MAKRPVKSETALLEKWRIALQNAQEQQEIAQQIAKYGFDAAKIEEGINLYSQTKQIWDAKQQEDLETLEASVNFQEKKDQLAQMYAAHRRRAKAKFKKQTIPLEKLQLSKQIPTRYAEWLEAVKKFYEEIAKPENETLKNDLLTYNTTEEELTQAETLVIEVEKLRGKHVREQAESQDATKLKNAALETMADWMQAFYAMANDALTENPQLLEAIGIRRKS</sequence>
<dbReference type="EMBL" id="CAXJRC010000041">
    <property type="protein sequence ID" value="CAL2107670.1"/>
    <property type="molecule type" value="Genomic_DNA"/>
</dbReference>
<gene>
    <name evidence="2" type="ORF">T190115A13A_40192</name>
</gene>
<proteinExistence type="predicted"/>
<dbReference type="RefSeq" id="WP_348739263.1">
    <property type="nucleotide sequence ID" value="NZ_CAXJRC010000041.1"/>
</dbReference>
<evidence type="ECO:0000313" key="3">
    <source>
        <dbReference type="Proteomes" id="UP001497602"/>
    </source>
</evidence>
<evidence type="ECO:0000256" key="1">
    <source>
        <dbReference type="SAM" id="Coils"/>
    </source>
</evidence>
<keyword evidence="1" id="KW-0175">Coiled coil</keyword>
<keyword evidence="3" id="KW-1185">Reference proteome</keyword>
<dbReference type="Proteomes" id="UP001497602">
    <property type="component" value="Unassembled WGS sequence"/>
</dbReference>
<organism evidence="2 3">
    <name type="scientific">Tenacibaculum vairaonense</name>
    <dbReference type="NCBI Taxonomy" id="3137860"/>
    <lineage>
        <taxon>Bacteria</taxon>
        <taxon>Pseudomonadati</taxon>
        <taxon>Bacteroidota</taxon>
        <taxon>Flavobacteriia</taxon>
        <taxon>Flavobacteriales</taxon>
        <taxon>Flavobacteriaceae</taxon>
        <taxon>Tenacibaculum</taxon>
    </lineage>
</organism>